<dbReference type="SUPFAM" id="SSF52540">
    <property type="entry name" value="P-loop containing nucleoside triphosphate hydrolases"/>
    <property type="match status" value="1"/>
</dbReference>
<proteinExistence type="predicted"/>
<dbReference type="Gene3D" id="3.40.50.300">
    <property type="entry name" value="P-loop containing nucleotide triphosphate hydrolases"/>
    <property type="match status" value="1"/>
</dbReference>
<dbReference type="AlphaFoldDB" id="A0A8H7F5A9"/>
<protein>
    <recommendedName>
        <fullName evidence="2">Nephrocystin 3-like N-terminal domain-containing protein</fullName>
    </recommendedName>
</protein>
<accession>A0A8H7F5A9</accession>
<sequence>MILEWFLRFLPKALKSNQNIERDTSSTSGSVSIIRNTDVANGFFANANNFTINGANMLDHQQIFQTIYNTITTEAAALDRLLPYTCPEAAVDSSARDPPPRCHPGTRQRVLDTLNDWLMNHLWKIFWLNGPAGTGKSAVAQTFAEICLEQGRLGAAYFFFRSSGRNDPRTVIPTLAYQLAVNVPDYGHLLACTIARDPSIFEKTPRIQLRRLIVEPFTLLQAQAHWVTQTPILIILDGLDECEGIEAQCEIVEMIGEAVRLRKDLPLIWLIASRPEPHLQYIFSRADFSIDCSKEVLLVDADTKDDVNRYLRDSFDDIRMRFPHMTDVAWPSKVQSRRVEDIASGLFALAATIVRYVSDVTYGDPVGRLGNFLAFMTSASHVATTNPLHTLDLLYSQILSEIPDDIFPMTKRILSFHEVIFANRLSVQLCCNLLHMDKHEFYNAVHKLYSLLDIPSPDRVTAVGLSMHHASFGDYLRSSFRSGRFHINGSDALVDYSKTCFFWHKTILEEPGYISDDSFRTIANSTALPGLKWVSPEEGNDLMLSHYINEIICDMVWSAFLALPFNGAEELLGQLEDFDFRYMLVSRDDNGKFARFAEWLFAWGPRNTLLHTEPQDELEKALLHKAVHEVGRRMEPAIFPMVMVNVYLYWS</sequence>
<dbReference type="Proteomes" id="UP000629468">
    <property type="component" value="Unassembled WGS sequence"/>
</dbReference>
<gene>
    <name evidence="3" type="ORF">Agabi119p4_3735</name>
</gene>
<dbReference type="InterPro" id="IPR027417">
    <property type="entry name" value="P-loop_NTPase"/>
</dbReference>
<evidence type="ECO:0000313" key="3">
    <source>
        <dbReference type="EMBL" id="KAF7777663.1"/>
    </source>
</evidence>
<reference evidence="3 4" key="1">
    <citation type="journal article" name="Sci. Rep.">
        <title>Telomere-to-telomere assembled and centromere annotated genomes of the two main subspecies of the button mushroom Agaricus bisporus reveal especially polymorphic chromosome ends.</title>
        <authorList>
            <person name="Sonnenberg A.S.M."/>
            <person name="Sedaghat-Telgerd N."/>
            <person name="Lavrijssen B."/>
            <person name="Ohm R.A."/>
            <person name="Hendrickx P.M."/>
            <person name="Scholtmeijer K."/>
            <person name="Baars J.J.P."/>
            <person name="van Peer A."/>
        </authorList>
    </citation>
    <scope>NUCLEOTIDE SEQUENCE [LARGE SCALE GENOMIC DNA]</scope>
    <source>
        <strain evidence="3 4">H119_p4</strain>
    </source>
</reference>
<dbReference type="Pfam" id="PF24883">
    <property type="entry name" value="NPHP3_N"/>
    <property type="match status" value="1"/>
</dbReference>
<name>A0A8H7F5A9_AGABI</name>
<evidence type="ECO:0000313" key="4">
    <source>
        <dbReference type="Proteomes" id="UP000629468"/>
    </source>
</evidence>
<evidence type="ECO:0000259" key="2">
    <source>
        <dbReference type="Pfam" id="PF24883"/>
    </source>
</evidence>
<dbReference type="PANTHER" id="PTHR10039:SF17">
    <property type="entry name" value="FUNGAL STAND N-TERMINAL GOODBYE DOMAIN-CONTAINING PROTEIN-RELATED"/>
    <property type="match status" value="1"/>
</dbReference>
<feature type="domain" description="Nephrocystin 3-like N-terminal" evidence="2">
    <location>
        <begin position="111"/>
        <end position="274"/>
    </location>
</feature>
<evidence type="ECO:0000256" key="1">
    <source>
        <dbReference type="ARBA" id="ARBA00022737"/>
    </source>
</evidence>
<dbReference type="EMBL" id="JABXXO010000005">
    <property type="protein sequence ID" value="KAF7777663.1"/>
    <property type="molecule type" value="Genomic_DNA"/>
</dbReference>
<organism evidence="3 4">
    <name type="scientific">Agaricus bisporus var. burnettii</name>
    <dbReference type="NCBI Taxonomy" id="192524"/>
    <lineage>
        <taxon>Eukaryota</taxon>
        <taxon>Fungi</taxon>
        <taxon>Dikarya</taxon>
        <taxon>Basidiomycota</taxon>
        <taxon>Agaricomycotina</taxon>
        <taxon>Agaricomycetes</taxon>
        <taxon>Agaricomycetidae</taxon>
        <taxon>Agaricales</taxon>
        <taxon>Agaricineae</taxon>
        <taxon>Agaricaceae</taxon>
        <taxon>Agaricus</taxon>
    </lineage>
</organism>
<keyword evidence="1" id="KW-0677">Repeat</keyword>
<dbReference type="PANTHER" id="PTHR10039">
    <property type="entry name" value="AMELOGENIN"/>
    <property type="match status" value="1"/>
</dbReference>
<comment type="caution">
    <text evidence="3">The sequence shown here is derived from an EMBL/GenBank/DDBJ whole genome shotgun (WGS) entry which is preliminary data.</text>
</comment>
<dbReference type="InterPro" id="IPR056884">
    <property type="entry name" value="NPHP3-like_N"/>
</dbReference>